<dbReference type="InterPro" id="IPR018523">
    <property type="entry name" value="Isocitrate_lyase_ph_CS"/>
</dbReference>
<dbReference type="InterPro" id="IPR015813">
    <property type="entry name" value="Pyrv/PenolPyrv_kinase-like_dom"/>
</dbReference>
<dbReference type="Gene3D" id="3.20.20.60">
    <property type="entry name" value="Phosphoenolpyruvate-binding domains"/>
    <property type="match status" value="1"/>
</dbReference>
<dbReference type="PANTHER" id="PTHR42905:SF5">
    <property type="entry name" value="CARBOXYVINYL-CARBOXYPHOSPHONATE PHOSPHORYLMUTASE, CHLOROPLASTIC"/>
    <property type="match status" value="1"/>
</dbReference>
<dbReference type="InterPro" id="IPR040442">
    <property type="entry name" value="Pyrv_kinase-like_dom_sf"/>
</dbReference>
<dbReference type="InterPro" id="IPR039556">
    <property type="entry name" value="ICL/PEPM"/>
</dbReference>
<dbReference type="PROSITE" id="PS00161">
    <property type="entry name" value="ISOCITRATE_LYASE"/>
    <property type="match status" value="1"/>
</dbReference>
<dbReference type="GO" id="GO:0016833">
    <property type="term" value="F:oxo-acid-lyase activity"/>
    <property type="evidence" value="ECO:0007669"/>
    <property type="project" value="UniProtKB-ARBA"/>
</dbReference>
<accession>A0A6J7EF88</accession>
<dbReference type="CDD" id="cd00377">
    <property type="entry name" value="ICL_PEPM"/>
    <property type="match status" value="1"/>
</dbReference>
<dbReference type="PANTHER" id="PTHR42905">
    <property type="entry name" value="PHOSPHOENOLPYRUVATE CARBOXYLASE"/>
    <property type="match status" value="1"/>
</dbReference>
<evidence type="ECO:0000313" key="1">
    <source>
        <dbReference type="EMBL" id="CAB4881606.1"/>
    </source>
</evidence>
<dbReference type="EMBL" id="CAFBLP010000037">
    <property type="protein sequence ID" value="CAB4881606.1"/>
    <property type="molecule type" value="Genomic_DNA"/>
</dbReference>
<dbReference type="Pfam" id="PF13714">
    <property type="entry name" value="PEP_mutase"/>
    <property type="match status" value="1"/>
</dbReference>
<sequence length="288" mass="31210">MNGDHLRARLDGGESVLMPGVWDALSAKLAAEASFDTVFVSGFCVSGTSLGKPDFGFLTQTEMAEAARRICAATPDTIVVVDADTGYGNPLNTIRTVELWEHAGAAGMFVEDQVWPKRCGHMAGKQVVPVQDWLAKLRAAVDHRTHLHITARTDARAAVGLDDAIERAKMARDAGVDAVFVEAPESIAEMERIATELRDITLVANMVETGKTPLLTPAELDDLGFRLIVSPLSALFSMVHAIRESLAILRDQGSLRAHLDRLVAFDDFGRIVGLDQQYALEQRYAPGS</sequence>
<reference evidence="1" key="1">
    <citation type="submission" date="2020-05" db="EMBL/GenBank/DDBJ databases">
        <authorList>
            <person name="Chiriac C."/>
            <person name="Salcher M."/>
            <person name="Ghai R."/>
            <person name="Kavagutti S V."/>
        </authorList>
    </citation>
    <scope>NUCLEOTIDE SEQUENCE</scope>
</reference>
<name>A0A6J7EF88_9ZZZZ</name>
<organism evidence="1">
    <name type="scientific">freshwater metagenome</name>
    <dbReference type="NCBI Taxonomy" id="449393"/>
    <lineage>
        <taxon>unclassified sequences</taxon>
        <taxon>metagenomes</taxon>
        <taxon>ecological metagenomes</taxon>
    </lineage>
</organism>
<protein>
    <submittedName>
        <fullName evidence="1">Unannotated protein</fullName>
    </submittedName>
</protein>
<dbReference type="SUPFAM" id="SSF51621">
    <property type="entry name" value="Phosphoenolpyruvate/pyruvate domain"/>
    <property type="match status" value="1"/>
</dbReference>
<proteinExistence type="predicted"/>
<dbReference type="AlphaFoldDB" id="A0A6J7EF88"/>
<gene>
    <name evidence="1" type="ORF">UFOPK3376_01586</name>
</gene>